<dbReference type="AlphaFoldDB" id="A0ABD0YBD4"/>
<evidence type="ECO:0000313" key="13">
    <source>
        <dbReference type="EMBL" id="KAL1124547.1"/>
    </source>
</evidence>
<feature type="domain" description="C2H2-type" evidence="12">
    <location>
        <begin position="1"/>
        <end position="28"/>
    </location>
</feature>
<dbReference type="Pfam" id="PF13912">
    <property type="entry name" value="zf-C2H2_6"/>
    <property type="match status" value="3"/>
</dbReference>
<organism evidence="13 14">
    <name type="scientific">Ranatra chinensis</name>
    <dbReference type="NCBI Taxonomy" id="642074"/>
    <lineage>
        <taxon>Eukaryota</taxon>
        <taxon>Metazoa</taxon>
        <taxon>Ecdysozoa</taxon>
        <taxon>Arthropoda</taxon>
        <taxon>Hexapoda</taxon>
        <taxon>Insecta</taxon>
        <taxon>Pterygota</taxon>
        <taxon>Neoptera</taxon>
        <taxon>Paraneoptera</taxon>
        <taxon>Hemiptera</taxon>
        <taxon>Heteroptera</taxon>
        <taxon>Panheteroptera</taxon>
        <taxon>Nepomorpha</taxon>
        <taxon>Nepidae</taxon>
        <taxon>Ranatrinae</taxon>
        <taxon>Ranatra</taxon>
    </lineage>
</organism>
<gene>
    <name evidence="13" type="ORF">AAG570_001173</name>
</gene>
<dbReference type="Proteomes" id="UP001558652">
    <property type="component" value="Unassembled WGS sequence"/>
</dbReference>
<dbReference type="InterPro" id="IPR050826">
    <property type="entry name" value="Krueppel_C2H2_ZnFinger"/>
</dbReference>
<dbReference type="Pfam" id="PF00096">
    <property type="entry name" value="zf-C2H2"/>
    <property type="match status" value="2"/>
</dbReference>
<feature type="domain" description="C2H2-type" evidence="12">
    <location>
        <begin position="91"/>
        <end position="118"/>
    </location>
</feature>
<comment type="subcellular location">
    <subcellularLocation>
        <location evidence="1">Nucleus</location>
    </subcellularLocation>
</comment>
<keyword evidence="5 11" id="KW-0863">Zinc-finger</keyword>
<keyword evidence="3" id="KW-0479">Metal-binding</keyword>
<dbReference type="SMART" id="SM00355">
    <property type="entry name" value="ZnF_C2H2"/>
    <property type="match status" value="9"/>
</dbReference>
<evidence type="ECO:0000256" key="4">
    <source>
        <dbReference type="ARBA" id="ARBA00022737"/>
    </source>
</evidence>
<dbReference type="Gene3D" id="3.30.160.60">
    <property type="entry name" value="Classic Zinc Finger"/>
    <property type="match status" value="7"/>
</dbReference>
<dbReference type="SUPFAM" id="SSF57667">
    <property type="entry name" value="beta-beta-alpha zinc fingers"/>
    <property type="match status" value="5"/>
</dbReference>
<dbReference type="PROSITE" id="PS50157">
    <property type="entry name" value="ZINC_FINGER_C2H2_2"/>
    <property type="match status" value="7"/>
</dbReference>
<evidence type="ECO:0000256" key="9">
    <source>
        <dbReference type="ARBA" id="ARBA00023163"/>
    </source>
</evidence>
<evidence type="ECO:0000256" key="8">
    <source>
        <dbReference type="ARBA" id="ARBA00023125"/>
    </source>
</evidence>
<dbReference type="PROSITE" id="PS00028">
    <property type="entry name" value="ZINC_FINGER_C2H2_1"/>
    <property type="match status" value="9"/>
</dbReference>
<dbReference type="GO" id="GO:0005634">
    <property type="term" value="C:nucleus"/>
    <property type="evidence" value="ECO:0007669"/>
    <property type="project" value="UniProtKB-SubCell"/>
</dbReference>
<evidence type="ECO:0000256" key="7">
    <source>
        <dbReference type="ARBA" id="ARBA00023015"/>
    </source>
</evidence>
<evidence type="ECO:0000256" key="6">
    <source>
        <dbReference type="ARBA" id="ARBA00022833"/>
    </source>
</evidence>
<feature type="domain" description="C2H2-type" evidence="12">
    <location>
        <begin position="262"/>
        <end position="289"/>
    </location>
</feature>
<accession>A0ABD0YBD4</accession>
<evidence type="ECO:0000256" key="10">
    <source>
        <dbReference type="ARBA" id="ARBA00023242"/>
    </source>
</evidence>
<proteinExistence type="inferred from homology"/>
<dbReference type="FunFam" id="3.30.160.60:FF:000145">
    <property type="entry name" value="Zinc finger protein 574"/>
    <property type="match status" value="1"/>
</dbReference>
<dbReference type="GO" id="GO:0008270">
    <property type="term" value="F:zinc ion binding"/>
    <property type="evidence" value="ECO:0007669"/>
    <property type="project" value="UniProtKB-KW"/>
</dbReference>
<dbReference type="PANTHER" id="PTHR24377">
    <property type="entry name" value="IP01015P-RELATED"/>
    <property type="match status" value="1"/>
</dbReference>
<keyword evidence="7" id="KW-0805">Transcription regulation</keyword>
<keyword evidence="9" id="KW-0804">Transcription</keyword>
<keyword evidence="10" id="KW-0539">Nucleus</keyword>
<protein>
    <recommendedName>
        <fullName evidence="12">C2H2-type domain-containing protein</fullName>
    </recommendedName>
</protein>
<evidence type="ECO:0000256" key="3">
    <source>
        <dbReference type="ARBA" id="ARBA00022723"/>
    </source>
</evidence>
<evidence type="ECO:0000256" key="2">
    <source>
        <dbReference type="ARBA" id="ARBA00006991"/>
    </source>
</evidence>
<comment type="similarity">
    <text evidence="2">Belongs to the krueppel C2H2-type zinc-finger protein family.</text>
</comment>
<evidence type="ECO:0000259" key="12">
    <source>
        <dbReference type="PROSITE" id="PS50157"/>
    </source>
</evidence>
<keyword evidence="8" id="KW-0238">DNA-binding</keyword>
<comment type="caution">
    <text evidence="13">The sequence shown here is derived from an EMBL/GenBank/DDBJ whole genome shotgun (WGS) entry which is preliminary data.</text>
</comment>
<dbReference type="Pfam" id="PF12874">
    <property type="entry name" value="zf-met"/>
    <property type="match status" value="1"/>
</dbReference>
<dbReference type="InterPro" id="IPR036236">
    <property type="entry name" value="Znf_C2H2_sf"/>
</dbReference>
<dbReference type="EMBL" id="JBFDAA010000010">
    <property type="protein sequence ID" value="KAL1124547.1"/>
    <property type="molecule type" value="Genomic_DNA"/>
</dbReference>
<feature type="domain" description="C2H2-type" evidence="12">
    <location>
        <begin position="234"/>
        <end position="261"/>
    </location>
</feature>
<feature type="domain" description="C2H2-type" evidence="12">
    <location>
        <begin position="29"/>
        <end position="51"/>
    </location>
</feature>
<reference evidence="13 14" key="1">
    <citation type="submission" date="2024-07" db="EMBL/GenBank/DDBJ databases">
        <title>Chromosome-level genome assembly of the water stick insect Ranatra chinensis (Heteroptera: Nepidae).</title>
        <authorList>
            <person name="Liu X."/>
        </authorList>
    </citation>
    <scope>NUCLEOTIDE SEQUENCE [LARGE SCALE GENOMIC DNA]</scope>
    <source>
        <strain evidence="13">Cailab_2021Rc</strain>
        <tissue evidence="13">Muscle</tissue>
    </source>
</reference>
<feature type="domain" description="C2H2-type" evidence="12">
    <location>
        <begin position="206"/>
        <end position="233"/>
    </location>
</feature>
<dbReference type="InterPro" id="IPR013087">
    <property type="entry name" value="Znf_C2H2_type"/>
</dbReference>
<evidence type="ECO:0000256" key="5">
    <source>
        <dbReference type="ARBA" id="ARBA00022771"/>
    </source>
</evidence>
<sequence>MKCSFCGKQFRKKFDMDQHLRSHTGERPFQCIVCGRTFSQKSNLMKHMATHKVWPKKMFTLPNNPVLQVPSSKNSANPNDEVGIMIMNKTFVCQFCPCVFNSFLELKSHRKAHESQKVYKCIQKDCCATFKDLSSFLEHSQNHINKGQYECRICHSEFSSLANLGNHLATHNKMKKSSTATCRKCKSRFTSLESLNRHLSTDSHRYPCSICHRVFTCERFLRRHLAVHTHTAQFLCPVCNKSFKTEKCLKMHKIIHSNVRPFSCQVCPASFNRKDRLSRHNLTHENEKKFKCPFSKKMGCGKEFNRKGNLYYNFT</sequence>
<keyword evidence="4" id="KW-0677">Repeat</keyword>
<dbReference type="FunFam" id="3.30.160.60:FF:001506">
    <property type="entry name" value="Zinc finger protein"/>
    <property type="match status" value="1"/>
</dbReference>
<dbReference type="GO" id="GO:0003677">
    <property type="term" value="F:DNA binding"/>
    <property type="evidence" value="ECO:0007669"/>
    <property type="project" value="UniProtKB-KW"/>
</dbReference>
<keyword evidence="14" id="KW-1185">Reference proteome</keyword>
<keyword evidence="6" id="KW-0862">Zinc</keyword>
<feature type="domain" description="C2H2-type" evidence="12">
    <location>
        <begin position="149"/>
        <end position="176"/>
    </location>
</feature>
<evidence type="ECO:0000256" key="11">
    <source>
        <dbReference type="PROSITE-ProRule" id="PRU00042"/>
    </source>
</evidence>
<evidence type="ECO:0000313" key="14">
    <source>
        <dbReference type="Proteomes" id="UP001558652"/>
    </source>
</evidence>
<name>A0ABD0YBD4_9HEMI</name>
<evidence type="ECO:0000256" key="1">
    <source>
        <dbReference type="ARBA" id="ARBA00004123"/>
    </source>
</evidence>